<dbReference type="HAMAP" id="MF_01808">
    <property type="entry name" value="Recomb_XerC_XerD"/>
    <property type="match status" value="1"/>
</dbReference>
<dbReference type="Gene3D" id="1.10.443.10">
    <property type="entry name" value="Intergrase catalytic core"/>
    <property type="match status" value="1"/>
</dbReference>
<evidence type="ECO:0000313" key="13">
    <source>
        <dbReference type="Proteomes" id="UP000001052"/>
    </source>
</evidence>
<keyword evidence="4 9" id="KW-0159">Chromosome partition</keyword>
<evidence type="ECO:0000259" key="10">
    <source>
        <dbReference type="PROSITE" id="PS51898"/>
    </source>
</evidence>
<feature type="domain" description="Core-binding (CB)" evidence="11">
    <location>
        <begin position="5"/>
        <end position="93"/>
    </location>
</feature>
<dbReference type="PROSITE" id="PS51900">
    <property type="entry name" value="CB"/>
    <property type="match status" value="1"/>
</dbReference>
<feature type="active site" evidence="9">
    <location>
        <position position="274"/>
    </location>
</feature>
<organism evidence="12 13">
    <name type="scientific">Desulfohalobium retbaense (strain ATCC 49708 / DSM 5692 / JCM 16813 / HR100)</name>
    <dbReference type="NCBI Taxonomy" id="485915"/>
    <lineage>
        <taxon>Bacteria</taxon>
        <taxon>Pseudomonadati</taxon>
        <taxon>Thermodesulfobacteriota</taxon>
        <taxon>Desulfovibrionia</taxon>
        <taxon>Desulfovibrionales</taxon>
        <taxon>Desulfohalobiaceae</taxon>
        <taxon>Desulfohalobium</taxon>
    </lineage>
</organism>
<reference evidence="12 13" key="2">
    <citation type="journal article" date="2010" name="Stand. Genomic Sci.">
        <title>Complete genome sequence of Desulfohalobium retbaense type strain (HR(100)).</title>
        <authorList>
            <person name="Spring S."/>
            <person name="Nolan M."/>
            <person name="Lapidus A."/>
            <person name="Glavina Del Rio T."/>
            <person name="Copeland A."/>
            <person name="Tice H."/>
            <person name="Cheng J.F."/>
            <person name="Lucas S."/>
            <person name="Land M."/>
            <person name="Chen F."/>
            <person name="Bruce D."/>
            <person name="Goodwin L."/>
            <person name="Pitluck S."/>
            <person name="Ivanova N."/>
            <person name="Mavromatis K."/>
            <person name="Mikhailova N."/>
            <person name="Pati A."/>
            <person name="Chen A."/>
            <person name="Palaniappan K."/>
            <person name="Hauser L."/>
            <person name="Chang Y.J."/>
            <person name="Jeffries C.D."/>
            <person name="Munk C."/>
            <person name="Kiss H."/>
            <person name="Chain P."/>
            <person name="Han C."/>
            <person name="Brettin T."/>
            <person name="Detter J.C."/>
            <person name="Schuler E."/>
            <person name="Goker M."/>
            <person name="Rohde M."/>
            <person name="Bristow J."/>
            <person name="Eisen J.A."/>
            <person name="Markowitz V."/>
            <person name="Hugenholtz P."/>
            <person name="Kyrpides N.C."/>
            <person name="Klenk H.P."/>
        </authorList>
    </citation>
    <scope>NUCLEOTIDE SEQUENCE [LARGE SCALE GENOMIC DNA]</scope>
    <source>
        <strain evidence="12 13">DSM 5692</strain>
    </source>
</reference>
<dbReference type="Gene3D" id="1.10.150.130">
    <property type="match status" value="1"/>
</dbReference>
<dbReference type="InterPro" id="IPR010998">
    <property type="entry name" value="Integrase_recombinase_N"/>
</dbReference>
<comment type="subcellular location">
    <subcellularLocation>
        <location evidence="1 9">Cytoplasm</location>
    </subcellularLocation>
</comment>
<dbReference type="OrthoDB" id="9801717at2"/>
<dbReference type="InterPro" id="IPR044068">
    <property type="entry name" value="CB"/>
</dbReference>
<comment type="subunit">
    <text evidence="9">Forms a cyclic heterotetrameric complex composed of two molecules of XerC and two molecules of XerD.</text>
</comment>
<dbReference type="Pfam" id="PF00589">
    <property type="entry name" value="Phage_integrase"/>
    <property type="match status" value="1"/>
</dbReference>
<dbReference type="InterPro" id="IPR004107">
    <property type="entry name" value="Integrase_SAM-like_N"/>
</dbReference>
<feature type="active site" evidence="9">
    <location>
        <position position="154"/>
    </location>
</feature>
<feature type="active site" evidence="9">
    <location>
        <position position="178"/>
    </location>
</feature>
<protein>
    <recommendedName>
        <fullName evidence="9">Tyrosine recombinase XerC</fullName>
    </recommendedName>
</protein>
<dbReference type="PROSITE" id="PS51898">
    <property type="entry name" value="TYR_RECOMBINASE"/>
    <property type="match status" value="1"/>
</dbReference>
<feature type="active site" evidence="9">
    <location>
        <position position="248"/>
    </location>
</feature>
<keyword evidence="7 9" id="KW-0233">DNA recombination</keyword>
<proteinExistence type="inferred from homology"/>
<keyword evidence="8 9" id="KW-0131">Cell cycle</keyword>
<dbReference type="HOGENOM" id="CLU_027562_9_0_7"/>
<evidence type="ECO:0000256" key="6">
    <source>
        <dbReference type="ARBA" id="ARBA00023125"/>
    </source>
</evidence>
<dbReference type="GO" id="GO:0009037">
    <property type="term" value="F:tyrosine-based site-specific recombinase activity"/>
    <property type="evidence" value="ECO:0007669"/>
    <property type="project" value="UniProtKB-UniRule"/>
</dbReference>
<dbReference type="STRING" id="485915.Dret_0891"/>
<evidence type="ECO:0000256" key="8">
    <source>
        <dbReference type="ARBA" id="ARBA00023306"/>
    </source>
</evidence>
<reference evidence="13" key="1">
    <citation type="submission" date="2009-09" db="EMBL/GenBank/DDBJ databases">
        <title>The complete chromosome of Desulfohalobium retbaense DSM 5692.</title>
        <authorList>
            <consortium name="US DOE Joint Genome Institute (JGI-PGF)"/>
            <person name="Lucas S."/>
            <person name="Copeland A."/>
            <person name="Lapidus A."/>
            <person name="Glavina del Rio T."/>
            <person name="Dalin E."/>
            <person name="Tice H."/>
            <person name="Bruce D."/>
            <person name="Goodwin L."/>
            <person name="Pitluck S."/>
            <person name="Kyrpides N."/>
            <person name="Mavromatis K."/>
            <person name="Ivanova N."/>
            <person name="Mikhailova N."/>
            <person name="Munk A.C."/>
            <person name="Brettin T."/>
            <person name="Detter J.C."/>
            <person name="Han C."/>
            <person name="Tapia R."/>
            <person name="Larimer F."/>
            <person name="Land M."/>
            <person name="Hauser L."/>
            <person name="Markowitz V."/>
            <person name="Cheng J.-F."/>
            <person name="Hugenholtz P."/>
            <person name="Woyke T."/>
            <person name="Wu D."/>
            <person name="Spring S."/>
            <person name="Klenk H.-P."/>
            <person name="Eisen J.A."/>
        </authorList>
    </citation>
    <scope>NUCLEOTIDE SEQUENCE [LARGE SCALE GENOMIC DNA]</scope>
    <source>
        <strain evidence="13">DSM 5692</strain>
    </source>
</reference>
<feature type="active site" evidence="9">
    <location>
        <position position="251"/>
    </location>
</feature>
<evidence type="ECO:0000259" key="11">
    <source>
        <dbReference type="PROSITE" id="PS51900"/>
    </source>
</evidence>
<evidence type="ECO:0000256" key="2">
    <source>
        <dbReference type="ARBA" id="ARBA00022490"/>
    </source>
</evidence>
<dbReference type="GO" id="GO:0051301">
    <property type="term" value="P:cell division"/>
    <property type="evidence" value="ECO:0007669"/>
    <property type="project" value="UniProtKB-KW"/>
</dbReference>
<dbReference type="eggNOG" id="COG4974">
    <property type="taxonomic scope" value="Bacteria"/>
</dbReference>
<dbReference type="GO" id="GO:0006313">
    <property type="term" value="P:DNA transposition"/>
    <property type="evidence" value="ECO:0007669"/>
    <property type="project" value="UniProtKB-UniRule"/>
</dbReference>
<dbReference type="InterPro" id="IPR011010">
    <property type="entry name" value="DNA_brk_join_enz"/>
</dbReference>
<comment type="similarity">
    <text evidence="9">Belongs to the 'phage' integrase family. XerC subfamily.</text>
</comment>
<name>C8X185_DESRD</name>
<gene>
    <name evidence="9" type="primary">xerC</name>
    <name evidence="12" type="ordered locus">Dret_0891</name>
</gene>
<evidence type="ECO:0000256" key="3">
    <source>
        <dbReference type="ARBA" id="ARBA00022618"/>
    </source>
</evidence>
<dbReference type="KEGG" id="drt:Dret_0891"/>
<dbReference type="InterPro" id="IPR050090">
    <property type="entry name" value="Tyrosine_recombinase_XerCD"/>
</dbReference>
<dbReference type="AlphaFoldDB" id="C8X185"/>
<keyword evidence="13" id="KW-1185">Reference proteome</keyword>
<keyword evidence="5 9" id="KW-0229">DNA integration</keyword>
<evidence type="ECO:0000256" key="5">
    <source>
        <dbReference type="ARBA" id="ARBA00022908"/>
    </source>
</evidence>
<feature type="active site" description="O-(3'-phospho-DNA)-tyrosine intermediate" evidence="9">
    <location>
        <position position="283"/>
    </location>
</feature>
<evidence type="ECO:0000256" key="7">
    <source>
        <dbReference type="ARBA" id="ARBA00023172"/>
    </source>
</evidence>
<keyword evidence="6 9" id="KW-0238">DNA-binding</keyword>
<dbReference type="Pfam" id="PF02899">
    <property type="entry name" value="Phage_int_SAM_1"/>
    <property type="match status" value="1"/>
</dbReference>
<comment type="function">
    <text evidence="9">Site-specific tyrosine recombinase, which acts by catalyzing the cutting and rejoining of the recombining DNA molecules. The XerC-XerD complex is essential to convert dimers of the bacterial chromosome into monomers to permit their segregation at cell division. It also contributes to the segregational stability of plasmids.</text>
</comment>
<sequence length="306" mass="34825">MSEQSRLPETVETFLAYLDGQRGASPATVRAYRRDLEQFEAVLRRRGLDMDRPQQIDREAVQGFAADLHRQGLRRSSVSRKLSAVRRFFRFCLQRQWVDTNPAHSVANPKQEVRHPKVLTVEQALELMDTHLPNDPKGCRDLALAELLYGSGLRISEALQLDIDDIEPGRGVVRVVGKGGKERLAPLTEPGQSRLRRYLEQRRAFVVDPQEPALFLGLRGKRLQRREANRILARLSQTAGLPEEISPHVLRHSFATHLLRSGADLRSVQELLGHSRLSTTQRYTHLSLDGIMQTYDQAHPKAKKNE</sequence>
<dbReference type="PANTHER" id="PTHR30349">
    <property type="entry name" value="PHAGE INTEGRASE-RELATED"/>
    <property type="match status" value="1"/>
</dbReference>
<dbReference type="InterPro" id="IPR013762">
    <property type="entry name" value="Integrase-like_cat_sf"/>
</dbReference>
<evidence type="ECO:0000256" key="9">
    <source>
        <dbReference type="HAMAP-Rule" id="MF_01808"/>
    </source>
</evidence>
<dbReference type="Proteomes" id="UP000001052">
    <property type="component" value="Chromosome"/>
</dbReference>
<accession>C8X185</accession>
<dbReference type="EMBL" id="CP001734">
    <property type="protein sequence ID" value="ACV68182.1"/>
    <property type="molecule type" value="Genomic_DNA"/>
</dbReference>
<dbReference type="PANTHER" id="PTHR30349:SF81">
    <property type="entry name" value="TYROSINE RECOMBINASE XERC"/>
    <property type="match status" value="1"/>
</dbReference>
<dbReference type="RefSeq" id="WP_015751340.1">
    <property type="nucleotide sequence ID" value="NC_013223.1"/>
</dbReference>
<evidence type="ECO:0000256" key="4">
    <source>
        <dbReference type="ARBA" id="ARBA00022829"/>
    </source>
</evidence>
<evidence type="ECO:0000313" key="12">
    <source>
        <dbReference type="EMBL" id="ACV68182.1"/>
    </source>
</evidence>
<feature type="domain" description="Tyr recombinase" evidence="10">
    <location>
        <begin position="114"/>
        <end position="296"/>
    </location>
</feature>
<dbReference type="NCBIfam" id="NF001399">
    <property type="entry name" value="PRK00283.1"/>
    <property type="match status" value="1"/>
</dbReference>
<keyword evidence="2 9" id="KW-0963">Cytoplasm</keyword>
<dbReference type="GO" id="GO:0005737">
    <property type="term" value="C:cytoplasm"/>
    <property type="evidence" value="ECO:0007669"/>
    <property type="project" value="UniProtKB-SubCell"/>
</dbReference>
<evidence type="ECO:0000256" key="1">
    <source>
        <dbReference type="ARBA" id="ARBA00004496"/>
    </source>
</evidence>
<keyword evidence="3 9" id="KW-0132">Cell division</keyword>
<dbReference type="InterPro" id="IPR023009">
    <property type="entry name" value="Tyrosine_recombinase_XerC/XerD"/>
</dbReference>
<dbReference type="InterPro" id="IPR002104">
    <property type="entry name" value="Integrase_catalytic"/>
</dbReference>
<dbReference type="GO" id="GO:0003677">
    <property type="term" value="F:DNA binding"/>
    <property type="evidence" value="ECO:0007669"/>
    <property type="project" value="UniProtKB-UniRule"/>
</dbReference>
<dbReference type="SUPFAM" id="SSF56349">
    <property type="entry name" value="DNA breaking-rejoining enzymes"/>
    <property type="match status" value="1"/>
</dbReference>
<dbReference type="GO" id="GO:0007059">
    <property type="term" value="P:chromosome segregation"/>
    <property type="evidence" value="ECO:0007669"/>
    <property type="project" value="UniProtKB-UniRule"/>
</dbReference>